<name>A0A7J9HRF7_9ROSI</name>
<evidence type="ECO:0000256" key="2">
    <source>
        <dbReference type="ARBA" id="ARBA00010858"/>
    </source>
</evidence>
<feature type="transmembrane region" description="Helical" evidence="9">
    <location>
        <begin position="79"/>
        <end position="104"/>
    </location>
</feature>
<comment type="subcellular location">
    <subcellularLocation>
        <location evidence="7">Lipid droplet</location>
    </subcellularLocation>
    <subcellularLocation>
        <location evidence="7">Membrane</location>
        <topology evidence="7">Multi-pass membrane protein</topology>
    </subcellularLocation>
</comment>
<comment type="function">
    <text evidence="1">May have a structural role to stabilize the lipid body during desiccation of the seed by preventing coalescence of the oil. Probably interacts with both lipid and phospholipid moieties of lipid bodies. May also provide recognition signals for specific lipase anchorage in lipolysis during seedling growth.</text>
</comment>
<dbReference type="GO" id="GO:0050826">
    <property type="term" value="P:response to freezing"/>
    <property type="evidence" value="ECO:0007669"/>
    <property type="project" value="TreeGrafter"/>
</dbReference>
<evidence type="ECO:0000256" key="9">
    <source>
        <dbReference type="SAM" id="Phobius"/>
    </source>
</evidence>
<dbReference type="Pfam" id="PF01277">
    <property type="entry name" value="Oleosin"/>
    <property type="match status" value="1"/>
</dbReference>
<comment type="similarity">
    <text evidence="2 7">Belongs to the oleosin family.</text>
</comment>
<evidence type="ECO:0000256" key="7">
    <source>
        <dbReference type="RuleBase" id="RU000540"/>
    </source>
</evidence>
<dbReference type="PANTHER" id="PTHR33203:SF63">
    <property type="entry name" value="OLEOSIN 18.2 KDA"/>
    <property type="match status" value="1"/>
</dbReference>
<keyword evidence="5 9" id="KW-1133">Transmembrane helix</keyword>
<dbReference type="Proteomes" id="UP000593560">
    <property type="component" value="Unassembled WGS sequence"/>
</dbReference>
<dbReference type="GO" id="GO:0012511">
    <property type="term" value="C:monolayer-surrounded lipid storage body"/>
    <property type="evidence" value="ECO:0007669"/>
    <property type="project" value="InterPro"/>
</dbReference>
<reference evidence="10 11" key="1">
    <citation type="journal article" date="2019" name="Genome Biol. Evol.">
        <title>Insights into the evolution of the New World diploid cottons (Gossypium, subgenus Houzingenia) based on genome sequencing.</title>
        <authorList>
            <person name="Grover C.E."/>
            <person name="Arick M.A. 2nd"/>
            <person name="Thrash A."/>
            <person name="Conover J.L."/>
            <person name="Sanders W.S."/>
            <person name="Peterson D.G."/>
            <person name="Frelichowski J.E."/>
            <person name="Scheffler J.A."/>
            <person name="Scheffler B.E."/>
            <person name="Wendel J.F."/>
        </authorList>
    </citation>
    <scope>NUCLEOTIDE SEQUENCE [LARGE SCALE GENOMIC DNA]</scope>
    <source>
        <strain evidence="10">0</strain>
        <tissue evidence="10">Leaf</tissue>
    </source>
</reference>
<evidence type="ECO:0000256" key="5">
    <source>
        <dbReference type="ARBA" id="ARBA00022989"/>
    </source>
</evidence>
<feature type="region of interest" description="Disordered" evidence="8">
    <location>
        <begin position="1"/>
        <end position="29"/>
    </location>
</feature>
<keyword evidence="11" id="KW-1185">Reference proteome</keyword>
<evidence type="ECO:0000256" key="8">
    <source>
        <dbReference type="SAM" id="MobiDB-lite"/>
    </source>
</evidence>
<organism evidence="10 11">
    <name type="scientific">Gossypium harknessii</name>
    <dbReference type="NCBI Taxonomy" id="34285"/>
    <lineage>
        <taxon>Eukaryota</taxon>
        <taxon>Viridiplantae</taxon>
        <taxon>Streptophyta</taxon>
        <taxon>Embryophyta</taxon>
        <taxon>Tracheophyta</taxon>
        <taxon>Spermatophyta</taxon>
        <taxon>Magnoliopsida</taxon>
        <taxon>eudicotyledons</taxon>
        <taxon>Gunneridae</taxon>
        <taxon>Pentapetalae</taxon>
        <taxon>rosids</taxon>
        <taxon>malvids</taxon>
        <taxon>Malvales</taxon>
        <taxon>Malvaceae</taxon>
        <taxon>Malvoideae</taxon>
        <taxon>Gossypium</taxon>
    </lineage>
</organism>
<keyword evidence="3 7" id="KW-0551">Lipid droplet</keyword>
<feature type="compositionally biased region" description="Basic and acidic residues" evidence="8">
    <location>
        <begin position="1"/>
        <end position="14"/>
    </location>
</feature>
<dbReference type="GO" id="GO:0019915">
    <property type="term" value="P:lipid storage"/>
    <property type="evidence" value="ECO:0007669"/>
    <property type="project" value="TreeGrafter"/>
</dbReference>
<dbReference type="OrthoDB" id="1929188at2759"/>
<evidence type="ECO:0000256" key="6">
    <source>
        <dbReference type="ARBA" id="ARBA00023136"/>
    </source>
</evidence>
<dbReference type="AlphaFoldDB" id="A0A7J9HRF7"/>
<keyword evidence="6 9" id="KW-0472">Membrane</keyword>
<dbReference type="EMBL" id="JABFAD010000011">
    <property type="protein sequence ID" value="MBA0812450.1"/>
    <property type="molecule type" value="Genomic_DNA"/>
</dbReference>
<dbReference type="InterPro" id="IPR000136">
    <property type="entry name" value="Oleosin"/>
</dbReference>
<sequence length="163" mass="17090">MADRDRDRDPDRNQPQEIQLLHPPPHYRQTGPSTTQIVAVLTLLPVGGSLLALAALTLTGTLIGLSIAIPLFIIFSPVIVPATIAISMAVAGFLSSGAFGLTGLSSLNYGLKRMIRANAGAGVGKGQAKRGMWDMVGYVGQKTKDVGQNMENKAHEGGGAVRT</sequence>
<evidence type="ECO:0000256" key="1">
    <source>
        <dbReference type="ARBA" id="ARBA00002582"/>
    </source>
</evidence>
<dbReference type="PANTHER" id="PTHR33203">
    <property type="entry name" value="OLEOSIN"/>
    <property type="match status" value="1"/>
</dbReference>
<gene>
    <name evidence="10" type="ORF">Gohar_026418</name>
</gene>
<dbReference type="GO" id="GO:0010344">
    <property type="term" value="P:seed oilbody biogenesis"/>
    <property type="evidence" value="ECO:0007669"/>
    <property type="project" value="TreeGrafter"/>
</dbReference>
<evidence type="ECO:0000256" key="3">
    <source>
        <dbReference type="ARBA" id="ARBA00022677"/>
    </source>
</evidence>
<evidence type="ECO:0000313" key="11">
    <source>
        <dbReference type="Proteomes" id="UP000593560"/>
    </source>
</evidence>
<evidence type="ECO:0000256" key="4">
    <source>
        <dbReference type="ARBA" id="ARBA00022692"/>
    </source>
</evidence>
<keyword evidence="4 9" id="KW-0812">Transmembrane</keyword>
<evidence type="ECO:0000313" key="10">
    <source>
        <dbReference type="EMBL" id="MBA0812450.1"/>
    </source>
</evidence>
<dbReference type="PROSITE" id="PS00811">
    <property type="entry name" value="OLEOSINS"/>
    <property type="match status" value="1"/>
</dbReference>
<protein>
    <recommendedName>
        <fullName evidence="7">Oleosin</fullName>
    </recommendedName>
</protein>
<dbReference type="GO" id="GO:0016020">
    <property type="term" value="C:membrane"/>
    <property type="evidence" value="ECO:0007669"/>
    <property type="project" value="UniProtKB-SubCell"/>
</dbReference>
<comment type="caution">
    <text evidence="10">The sequence shown here is derived from an EMBL/GenBank/DDBJ whole genome shotgun (WGS) entry which is preliminary data.</text>
</comment>
<proteinExistence type="inferred from homology"/>
<accession>A0A7J9HRF7</accession>